<dbReference type="Proteomes" id="UP000008068">
    <property type="component" value="Unassembled WGS sequence"/>
</dbReference>
<protein>
    <submittedName>
        <fullName evidence="2">Uncharacterized protein</fullName>
    </submittedName>
</protein>
<name>G0MV67_CAEBE</name>
<evidence type="ECO:0000313" key="2">
    <source>
        <dbReference type="EMBL" id="EGT44988.1"/>
    </source>
</evidence>
<sequence>MTFLIAAFLVSLTVFCHAELKETSHPESDKIFGKYIELSMNLTILLKDTAIEEAKIHQLAKDMISNDQDEEKVQRILDKFMTNLPEDQKKDFGRLYFDKVKLDYITRKVHRVLGFYLTRHQIQRLRDVIQKKYEEGATRPQLVEAMVEELTKDVKREKAVKAIEQTMKDLKIFSRKNPGWIEQVEKMFSHVLVHDEM</sequence>
<dbReference type="OrthoDB" id="5816129at2759"/>
<proteinExistence type="predicted"/>
<dbReference type="HOGENOM" id="CLU_1385295_0_0_1"/>
<dbReference type="eggNOG" id="ENOG502TGQV">
    <property type="taxonomic scope" value="Eukaryota"/>
</dbReference>
<accession>G0MV67</accession>
<feature type="signal peptide" evidence="1">
    <location>
        <begin position="1"/>
        <end position="18"/>
    </location>
</feature>
<keyword evidence="1" id="KW-0732">Signal</keyword>
<reference evidence="3" key="1">
    <citation type="submission" date="2011-07" db="EMBL/GenBank/DDBJ databases">
        <authorList>
            <consortium name="Caenorhabditis brenneri Sequencing and Analysis Consortium"/>
            <person name="Wilson R.K."/>
        </authorList>
    </citation>
    <scope>NUCLEOTIDE SEQUENCE [LARGE SCALE GENOMIC DNA]</scope>
    <source>
        <strain evidence="3">PB2801</strain>
    </source>
</reference>
<feature type="chain" id="PRO_5003404157" evidence="1">
    <location>
        <begin position="19"/>
        <end position="197"/>
    </location>
</feature>
<dbReference type="AlphaFoldDB" id="G0MV67"/>
<evidence type="ECO:0000256" key="1">
    <source>
        <dbReference type="SAM" id="SignalP"/>
    </source>
</evidence>
<dbReference type="InParanoid" id="G0MV67"/>
<dbReference type="FunCoup" id="G0MV67">
    <property type="interactions" value="1885"/>
</dbReference>
<evidence type="ECO:0000313" key="3">
    <source>
        <dbReference type="Proteomes" id="UP000008068"/>
    </source>
</evidence>
<dbReference type="EMBL" id="GL379814">
    <property type="protein sequence ID" value="EGT44988.1"/>
    <property type="molecule type" value="Genomic_DNA"/>
</dbReference>
<gene>
    <name evidence="2" type="ORF">CAEBREN_08469</name>
</gene>
<keyword evidence="3" id="KW-1185">Reference proteome</keyword>
<organism evidence="3">
    <name type="scientific">Caenorhabditis brenneri</name>
    <name type="common">Nematode worm</name>
    <dbReference type="NCBI Taxonomy" id="135651"/>
    <lineage>
        <taxon>Eukaryota</taxon>
        <taxon>Metazoa</taxon>
        <taxon>Ecdysozoa</taxon>
        <taxon>Nematoda</taxon>
        <taxon>Chromadorea</taxon>
        <taxon>Rhabditida</taxon>
        <taxon>Rhabditina</taxon>
        <taxon>Rhabditomorpha</taxon>
        <taxon>Rhabditoidea</taxon>
        <taxon>Rhabditidae</taxon>
        <taxon>Peloderinae</taxon>
        <taxon>Caenorhabditis</taxon>
    </lineage>
</organism>